<gene>
    <name evidence="2" type="ORF">EWM64_g1599</name>
</gene>
<dbReference type="Proteomes" id="UP000298061">
    <property type="component" value="Unassembled WGS sequence"/>
</dbReference>
<comment type="caution">
    <text evidence="2">The sequence shown here is derived from an EMBL/GenBank/DDBJ whole genome shotgun (WGS) entry which is preliminary data.</text>
</comment>
<proteinExistence type="predicted"/>
<dbReference type="STRING" id="135208.A0A4Z0A7E0"/>
<dbReference type="PANTHER" id="PTHR38134">
    <property type="entry name" value="SLR1395 PROTEIN"/>
    <property type="match status" value="1"/>
</dbReference>
<accession>A0A4Z0A7E0</accession>
<name>A0A4Z0A7E0_9AGAM</name>
<dbReference type="PANTHER" id="PTHR38134:SF2">
    <property type="entry name" value="GALACTOKINASE"/>
    <property type="match status" value="1"/>
</dbReference>
<dbReference type="OrthoDB" id="1684102at2759"/>
<sequence length="311" mass="33901">MTKILVVSFGGQIIHRPSRSRSASRPGTSHNPHGLACSLPENNLSGQLHQSLTVLASSKNQRRPWKTPPPLSTPSHIHIPGAPAPALKSPATARLPEFSTVPPTPPIVLDGAPCDGVLDVGDQFLPNESWIAVVCGVSDSKEWRSRSRTPNASDVMNSVVTLDAGNGNEEDDFPERFYIAPKDVYMPDLMAVGDVLLGKLGYGTVSECVESCTPFVYVSRPLFIEEHGLQLLLDSEGVGVEMEHEEYEAGSWAVKVAEAWKQGGYAKVERRSGLRVVDRQSQGRAMAEFVVDWVGEWNRLVSIMKSDSTNM</sequence>
<feature type="region of interest" description="Disordered" evidence="1">
    <location>
        <begin position="56"/>
        <end position="89"/>
    </location>
</feature>
<evidence type="ECO:0000313" key="3">
    <source>
        <dbReference type="Proteomes" id="UP000298061"/>
    </source>
</evidence>
<evidence type="ECO:0000256" key="1">
    <source>
        <dbReference type="SAM" id="MobiDB-lite"/>
    </source>
</evidence>
<protein>
    <submittedName>
        <fullName evidence="2">Uncharacterized protein</fullName>
    </submittedName>
</protein>
<dbReference type="InterPro" id="IPR053205">
    <property type="entry name" value="GHMP_kinase_L-arabinokinase"/>
</dbReference>
<reference evidence="2 3" key="1">
    <citation type="submission" date="2019-02" db="EMBL/GenBank/DDBJ databases">
        <title>Genome sequencing of the rare red list fungi Hericium alpestre (H. flagellum).</title>
        <authorList>
            <person name="Buettner E."/>
            <person name="Kellner H."/>
        </authorList>
    </citation>
    <scope>NUCLEOTIDE SEQUENCE [LARGE SCALE GENOMIC DNA]</scope>
    <source>
        <strain evidence="2 3">DSM 108284</strain>
    </source>
</reference>
<evidence type="ECO:0000313" key="2">
    <source>
        <dbReference type="EMBL" id="TFY82410.1"/>
    </source>
</evidence>
<keyword evidence="3" id="KW-1185">Reference proteome</keyword>
<organism evidence="2 3">
    <name type="scientific">Hericium alpestre</name>
    <dbReference type="NCBI Taxonomy" id="135208"/>
    <lineage>
        <taxon>Eukaryota</taxon>
        <taxon>Fungi</taxon>
        <taxon>Dikarya</taxon>
        <taxon>Basidiomycota</taxon>
        <taxon>Agaricomycotina</taxon>
        <taxon>Agaricomycetes</taxon>
        <taxon>Russulales</taxon>
        <taxon>Hericiaceae</taxon>
        <taxon>Hericium</taxon>
    </lineage>
</organism>
<dbReference type="EMBL" id="SFCI01000111">
    <property type="protein sequence ID" value="TFY82410.1"/>
    <property type="molecule type" value="Genomic_DNA"/>
</dbReference>
<dbReference type="AlphaFoldDB" id="A0A4Z0A7E0"/>
<feature type="region of interest" description="Disordered" evidence="1">
    <location>
        <begin position="15"/>
        <end position="42"/>
    </location>
</feature>